<name>A0A076YLX8_9CAUD</name>
<evidence type="ECO:0000313" key="1">
    <source>
        <dbReference type="EMBL" id="AIK68375.1"/>
    </source>
</evidence>
<dbReference type="RefSeq" id="YP_009099901.1">
    <property type="nucleotide sequence ID" value="NC_025429.1"/>
</dbReference>
<dbReference type="Proteomes" id="UP000204140">
    <property type="component" value="Segment"/>
</dbReference>
<dbReference type="GeneID" id="22109711"/>
<gene>
    <name evidence="1" type="ORF">P10VF_162</name>
</gene>
<dbReference type="KEGG" id="vg:22109711"/>
<keyword evidence="2" id="KW-1185">Reference proteome</keyword>
<protein>
    <submittedName>
        <fullName evidence="1">Uncharacterized protein</fullName>
    </submittedName>
</protein>
<organism evidence="1 2">
    <name type="scientific">Rhizobium phage vB_RleM_P10VF</name>
    <dbReference type="NCBI Taxonomy" id="1527770"/>
    <lineage>
        <taxon>Viruses</taxon>
        <taxon>Duplodnaviria</taxon>
        <taxon>Heunggongvirae</taxon>
        <taxon>Uroviricota</taxon>
        <taxon>Caudoviricetes</taxon>
        <taxon>Pootjesviridae</taxon>
        <taxon>Innesvirus</taxon>
        <taxon>Innesvirus P10VF</taxon>
    </lineage>
</organism>
<dbReference type="EMBL" id="KM199770">
    <property type="protein sequence ID" value="AIK68375.1"/>
    <property type="molecule type" value="Genomic_DNA"/>
</dbReference>
<evidence type="ECO:0000313" key="2">
    <source>
        <dbReference type="Proteomes" id="UP000204140"/>
    </source>
</evidence>
<proteinExistence type="predicted"/>
<sequence length="69" mass="8068">MTRTKEQILGTIDEYMHYALQEEEIMLKCGPGDPYLRIAKINVDYYLACAAALERGETHLEVHHKDRFK</sequence>
<reference evidence="1 2" key="1">
    <citation type="submission" date="2014-07" db="EMBL/GenBank/DDBJ databases">
        <title>Isolation and characterization of Rhizobium leguminosarum phages from western Canadian soils and complete genome sequences of rhizobiophages vB_RleS_L338C and vB_RleM_P10VF.</title>
        <authorList>
            <person name="Restrepo-Cordoba M."/>
            <person name="Halmillawewa A.P."/>
            <person name="Perry B."/>
            <person name="Hynes M.F."/>
            <person name="Yost C.K."/>
        </authorList>
    </citation>
    <scope>NUCLEOTIDE SEQUENCE [LARGE SCALE GENOMIC DNA]</scope>
</reference>
<accession>A0A076YLX8</accession>